<evidence type="ECO:0000256" key="3">
    <source>
        <dbReference type="SAM" id="SignalP"/>
    </source>
</evidence>
<feature type="signal peptide" evidence="3">
    <location>
        <begin position="1"/>
        <end position="20"/>
    </location>
</feature>
<dbReference type="AlphaFoldDB" id="A0A9Q0ZPN7"/>
<dbReference type="Proteomes" id="UP001151529">
    <property type="component" value="Chromosome 6"/>
</dbReference>
<comment type="caution">
    <text evidence="4">The sequence shown here is derived from an EMBL/GenBank/DDBJ whole genome shotgun (WGS) entry which is preliminary data.</text>
</comment>
<dbReference type="InterPro" id="IPR001653">
    <property type="entry name" value="DAP_epimerase_DapF"/>
</dbReference>
<dbReference type="GO" id="GO:0008837">
    <property type="term" value="F:diaminopimelate epimerase activity"/>
    <property type="evidence" value="ECO:0007669"/>
    <property type="project" value="InterPro"/>
</dbReference>
<dbReference type="PANTHER" id="PTHR31689:SF0">
    <property type="entry name" value="DIAMINOPIMELATE EPIMERASE"/>
    <property type="match status" value="1"/>
</dbReference>
<comment type="similarity">
    <text evidence="1">Belongs to the diaminopimelate epimerase family.</text>
</comment>
<dbReference type="PROSITE" id="PS51257">
    <property type="entry name" value="PROKAR_LIPOPROTEIN"/>
    <property type="match status" value="1"/>
</dbReference>
<dbReference type="GO" id="GO:0009089">
    <property type="term" value="P:lysine biosynthetic process via diaminopimelate"/>
    <property type="evidence" value="ECO:0007669"/>
    <property type="project" value="InterPro"/>
</dbReference>
<accession>A0A9Q0ZPN7</accession>
<keyword evidence="3" id="KW-0732">Signal</keyword>
<dbReference type="SUPFAM" id="SSF54506">
    <property type="entry name" value="Diaminopimelate epimerase-like"/>
    <property type="match status" value="1"/>
</dbReference>
<name>A0A9Q0ZPN7_SALVM</name>
<keyword evidence="5" id="KW-1185">Reference proteome</keyword>
<dbReference type="PANTHER" id="PTHR31689">
    <property type="entry name" value="DIAMINOPIMELATE EPIMERASE, CHLOROPLASTIC"/>
    <property type="match status" value="1"/>
</dbReference>
<proteinExistence type="inferred from homology"/>
<sequence>MRTWERGAGATLACGTGACAAVVAAVLEGRATRKCTVDLPGGPLEIEWREEDNHVYMTGPAEVVLGAFIFEVDQQERFITKKSIVPAAYGIEDMIPLLVLLKTQFQDTASH</sequence>
<reference evidence="4" key="1">
    <citation type="submission" date="2022-11" db="EMBL/GenBank/DDBJ databases">
        <authorList>
            <person name="Hyden B.L."/>
            <person name="Feng K."/>
            <person name="Yates T."/>
            <person name="Jawdy S."/>
            <person name="Smart L.B."/>
            <person name="Muchero W."/>
        </authorList>
    </citation>
    <scope>NUCLEOTIDE SEQUENCE</scope>
    <source>
        <tissue evidence="4">Shoot tip</tissue>
    </source>
</reference>
<evidence type="ECO:0000313" key="4">
    <source>
        <dbReference type="EMBL" id="KAJ6742320.1"/>
    </source>
</evidence>
<dbReference type="GO" id="GO:0005829">
    <property type="term" value="C:cytosol"/>
    <property type="evidence" value="ECO:0007669"/>
    <property type="project" value="TreeGrafter"/>
</dbReference>
<evidence type="ECO:0000256" key="1">
    <source>
        <dbReference type="ARBA" id="ARBA00010219"/>
    </source>
</evidence>
<keyword evidence="2" id="KW-0413">Isomerase</keyword>
<gene>
    <name evidence="4" type="ORF">OIU85_016399</name>
</gene>
<dbReference type="EMBL" id="JAPFFL010000002">
    <property type="protein sequence ID" value="KAJ6742320.1"/>
    <property type="molecule type" value="Genomic_DNA"/>
</dbReference>
<organism evidence="4 5">
    <name type="scientific">Salix viminalis</name>
    <name type="common">Common osier</name>
    <name type="synonym">Basket willow</name>
    <dbReference type="NCBI Taxonomy" id="40686"/>
    <lineage>
        <taxon>Eukaryota</taxon>
        <taxon>Viridiplantae</taxon>
        <taxon>Streptophyta</taxon>
        <taxon>Embryophyta</taxon>
        <taxon>Tracheophyta</taxon>
        <taxon>Spermatophyta</taxon>
        <taxon>Magnoliopsida</taxon>
        <taxon>eudicotyledons</taxon>
        <taxon>Gunneridae</taxon>
        <taxon>Pentapetalae</taxon>
        <taxon>rosids</taxon>
        <taxon>fabids</taxon>
        <taxon>Malpighiales</taxon>
        <taxon>Salicaceae</taxon>
        <taxon>Saliceae</taxon>
        <taxon>Salix</taxon>
    </lineage>
</organism>
<evidence type="ECO:0000256" key="2">
    <source>
        <dbReference type="ARBA" id="ARBA00023235"/>
    </source>
</evidence>
<evidence type="ECO:0000313" key="5">
    <source>
        <dbReference type="Proteomes" id="UP001151529"/>
    </source>
</evidence>
<dbReference type="OrthoDB" id="4768at2759"/>
<feature type="chain" id="PRO_5040159898" evidence="3">
    <location>
        <begin position="21"/>
        <end position="111"/>
    </location>
</feature>
<dbReference type="Pfam" id="PF01678">
    <property type="entry name" value="DAP_epimerase"/>
    <property type="match status" value="1"/>
</dbReference>
<dbReference type="Gene3D" id="3.10.310.10">
    <property type="entry name" value="Diaminopimelate Epimerase, Chain A, domain 1"/>
    <property type="match status" value="1"/>
</dbReference>
<protein>
    <submittedName>
        <fullName evidence="4">DIAMINOPIMELATE EPIMERASE CHLOROPLASTIC</fullName>
    </submittedName>
</protein>
<reference evidence="4" key="2">
    <citation type="journal article" date="2023" name="Int. J. Mol. Sci.">
        <title>De Novo Assembly and Annotation of 11 Diverse Shrub Willow (Salix) Genomes Reveals Novel Gene Organization in Sex-Linked Regions.</title>
        <authorList>
            <person name="Hyden B."/>
            <person name="Feng K."/>
            <person name="Yates T.B."/>
            <person name="Jawdy S."/>
            <person name="Cereghino C."/>
            <person name="Smart L.B."/>
            <person name="Muchero W."/>
        </authorList>
    </citation>
    <scope>NUCLEOTIDE SEQUENCE [LARGE SCALE GENOMIC DNA]</scope>
    <source>
        <tissue evidence="4">Shoot tip</tissue>
    </source>
</reference>